<keyword evidence="3" id="KW-1185">Reference proteome</keyword>
<dbReference type="EMBL" id="BAHE01000032">
    <property type="protein sequence ID" value="GAC01721.1"/>
    <property type="molecule type" value="Genomic_DNA"/>
</dbReference>
<evidence type="ECO:0000313" key="3">
    <source>
        <dbReference type="Proteomes" id="UP000035058"/>
    </source>
</evidence>
<proteinExistence type="predicted"/>
<protein>
    <recommendedName>
        <fullName evidence="4">Asp23/Gls24 family envelope stress response protein</fullName>
    </recommendedName>
</protein>
<evidence type="ECO:0008006" key="4">
    <source>
        <dbReference type="Google" id="ProtNLM"/>
    </source>
</evidence>
<accession>K6WQK5</accession>
<name>K6WQK5_9ACTN</name>
<comment type="caution">
    <text evidence="2">The sequence shown here is derived from an EMBL/GenBank/DDBJ whole genome shotgun (WGS) entry which is preliminary data.</text>
</comment>
<dbReference type="AlphaFoldDB" id="K6WQK5"/>
<organism evidence="2 3">
    <name type="scientific">Gordonia namibiensis NBRC 108229</name>
    <dbReference type="NCBI Taxonomy" id="1208314"/>
    <lineage>
        <taxon>Bacteria</taxon>
        <taxon>Bacillati</taxon>
        <taxon>Actinomycetota</taxon>
        <taxon>Actinomycetes</taxon>
        <taxon>Mycobacteriales</taxon>
        <taxon>Gordoniaceae</taxon>
        <taxon>Gordonia</taxon>
    </lineage>
</organism>
<evidence type="ECO:0000313" key="2">
    <source>
        <dbReference type="EMBL" id="GAC01721.1"/>
    </source>
</evidence>
<reference evidence="2 3" key="1">
    <citation type="submission" date="2012-08" db="EMBL/GenBank/DDBJ databases">
        <title>Whole genome shotgun sequence of Gordonia namibiensis NBRC 108229.</title>
        <authorList>
            <person name="Isaki-Nakamura S."/>
            <person name="Hosoyama A."/>
            <person name="Tsuchikane K."/>
            <person name="Katsumata H."/>
            <person name="Baba S."/>
            <person name="Yamazaki S."/>
            <person name="Fujita N."/>
        </authorList>
    </citation>
    <scope>NUCLEOTIDE SEQUENCE [LARGE SCALE GENOMIC DNA]</scope>
    <source>
        <strain evidence="2 3">NBRC 108229</strain>
    </source>
</reference>
<dbReference type="RefSeq" id="WP_006867882.1">
    <property type="nucleotide sequence ID" value="NZ_BAHE01000032.1"/>
</dbReference>
<gene>
    <name evidence="2" type="ORF">GONAM_32_00450</name>
</gene>
<dbReference type="Proteomes" id="UP000035058">
    <property type="component" value="Unassembled WGS sequence"/>
</dbReference>
<sequence>MTPGDLPEARAENSRPRDPVDDLADAVLAVPGVTALHGGLLGEVATYLPGRRVAGIVLDADIGEVHIVADMSFDLQTVAATVRDTAERITGRTFAVVVEDIATGPTPTSKEGDAQ</sequence>
<evidence type="ECO:0000256" key="1">
    <source>
        <dbReference type="SAM" id="MobiDB-lite"/>
    </source>
</evidence>
<feature type="compositionally biased region" description="Basic and acidic residues" evidence="1">
    <location>
        <begin position="7"/>
        <end position="20"/>
    </location>
</feature>
<feature type="region of interest" description="Disordered" evidence="1">
    <location>
        <begin position="1"/>
        <end position="20"/>
    </location>
</feature>